<dbReference type="AlphaFoldDB" id="A0A2P2JDB5"/>
<name>A0A2P2JDB5_RHIMU</name>
<evidence type="ECO:0000313" key="1">
    <source>
        <dbReference type="EMBL" id="MBW91417.1"/>
    </source>
</evidence>
<reference evidence="1" key="1">
    <citation type="submission" date="2018-02" db="EMBL/GenBank/DDBJ databases">
        <title>Rhizophora mucronata_Transcriptome.</title>
        <authorList>
            <person name="Meera S.P."/>
            <person name="Sreeshan A."/>
            <person name="Augustine A."/>
        </authorList>
    </citation>
    <scope>NUCLEOTIDE SEQUENCE</scope>
    <source>
        <tissue evidence="1">Leaf</tissue>
    </source>
</reference>
<organism evidence="1">
    <name type="scientific">Rhizophora mucronata</name>
    <name type="common">Asiatic mangrove</name>
    <dbReference type="NCBI Taxonomy" id="61149"/>
    <lineage>
        <taxon>Eukaryota</taxon>
        <taxon>Viridiplantae</taxon>
        <taxon>Streptophyta</taxon>
        <taxon>Embryophyta</taxon>
        <taxon>Tracheophyta</taxon>
        <taxon>Spermatophyta</taxon>
        <taxon>Magnoliopsida</taxon>
        <taxon>eudicotyledons</taxon>
        <taxon>Gunneridae</taxon>
        <taxon>Pentapetalae</taxon>
        <taxon>rosids</taxon>
        <taxon>fabids</taxon>
        <taxon>Malpighiales</taxon>
        <taxon>Rhizophoraceae</taxon>
        <taxon>Rhizophora</taxon>
    </lineage>
</organism>
<protein>
    <submittedName>
        <fullName evidence="1">Uncharacterized protein</fullName>
    </submittedName>
</protein>
<dbReference type="EMBL" id="GGEC01010934">
    <property type="protein sequence ID" value="MBW91417.1"/>
    <property type="molecule type" value="Transcribed_RNA"/>
</dbReference>
<proteinExistence type="predicted"/>
<sequence>MAMQAAVSSPKVLLIVGAGVSCSIILRHGNFSELIEQLHKLLEKSSGVDMESIEDKTALLAAQVLGVTFLINVELCL</sequence>
<accession>A0A2P2JDB5</accession>